<accession>A0A0F8YEM6</accession>
<dbReference type="InterPro" id="IPR003615">
    <property type="entry name" value="HNH_nuc"/>
</dbReference>
<organism evidence="2">
    <name type="scientific">marine sediment metagenome</name>
    <dbReference type="NCBI Taxonomy" id="412755"/>
    <lineage>
        <taxon>unclassified sequences</taxon>
        <taxon>metagenomes</taxon>
        <taxon>ecological metagenomes</taxon>
    </lineage>
</organism>
<dbReference type="EMBL" id="LAZR01053841">
    <property type="protein sequence ID" value="KKK79857.1"/>
    <property type="molecule type" value="Genomic_DNA"/>
</dbReference>
<dbReference type="AlphaFoldDB" id="A0A0F8YEM6"/>
<dbReference type="SUPFAM" id="SSF54060">
    <property type="entry name" value="His-Me finger endonucleases"/>
    <property type="match status" value="1"/>
</dbReference>
<protein>
    <recommendedName>
        <fullName evidence="1">HNH nuclease domain-containing protein</fullName>
    </recommendedName>
</protein>
<dbReference type="Gene3D" id="3.90.75.20">
    <property type="match status" value="1"/>
</dbReference>
<evidence type="ECO:0000313" key="2">
    <source>
        <dbReference type="EMBL" id="KKK79857.1"/>
    </source>
</evidence>
<reference evidence="2" key="1">
    <citation type="journal article" date="2015" name="Nature">
        <title>Complex archaea that bridge the gap between prokaryotes and eukaryotes.</title>
        <authorList>
            <person name="Spang A."/>
            <person name="Saw J.H."/>
            <person name="Jorgensen S.L."/>
            <person name="Zaremba-Niedzwiedzka K."/>
            <person name="Martijn J."/>
            <person name="Lind A.E."/>
            <person name="van Eijk R."/>
            <person name="Schleper C."/>
            <person name="Guy L."/>
            <person name="Ettema T.J."/>
        </authorList>
    </citation>
    <scope>NUCLEOTIDE SEQUENCE</scope>
</reference>
<feature type="domain" description="HNH nuclease" evidence="1">
    <location>
        <begin position="64"/>
        <end position="93"/>
    </location>
</feature>
<sequence>MKLIKLYNKQHPDYFTKVSDRDYEYLNQWKWHLMINKKSKRVLRQKNTKGEVQTYVMSREIMLPEKHMDVDHISGDTLDNTRENLRVCTRSQNIMNSRIKKSNKSGIIGVHWDIGRNNWRAKITVNYKTIHLGVFKCPLIAYIMRIKGEEKYFKEYSYAKRYA</sequence>
<evidence type="ECO:0000259" key="1">
    <source>
        <dbReference type="Pfam" id="PF13392"/>
    </source>
</evidence>
<dbReference type="Pfam" id="PF13392">
    <property type="entry name" value="HNH_3"/>
    <property type="match status" value="1"/>
</dbReference>
<name>A0A0F8YEM6_9ZZZZ</name>
<proteinExistence type="predicted"/>
<dbReference type="InterPro" id="IPR044925">
    <property type="entry name" value="His-Me_finger_sf"/>
</dbReference>
<comment type="caution">
    <text evidence="2">The sequence shown here is derived from an EMBL/GenBank/DDBJ whole genome shotgun (WGS) entry which is preliminary data.</text>
</comment>
<gene>
    <name evidence="2" type="ORF">LCGC14_2829310</name>
</gene>